<dbReference type="AlphaFoldDB" id="A0AAU2VT44"/>
<protein>
    <submittedName>
        <fullName evidence="2">NAD(P)H-binding protein</fullName>
    </submittedName>
</protein>
<gene>
    <name evidence="2" type="ORF">OG398_22030</name>
</gene>
<accession>A0AAU2VT44</accession>
<dbReference type="Pfam" id="PF13460">
    <property type="entry name" value="NAD_binding_10"/>
    <property type="match status" value="1"/>
</dbReference>
<dbReference type="PANTHER" id="PTHR43162">
    <property type="match status" value="1"/>
</dbReference>
<dbReference type="PANTHER" id="PTHR43162:SF1">
    <property type="entry name" value="PRESTALK A DIFFERENTIATION PROTEIN A"/>
    <property type="match status" value="1"/>
</dbReference>
<reference evidence="2" key="1">
    <citation type="submission" date="2022-10" db="EMBL/GenBank/DDBJ databases">
        <title>The complete genomes of actinobacterial strains from the NBC collection.</title>
        <authorList>
            <person name="Joergensen T.S."/>
            <person name="Alvarez Arevalo M."/>
            <person name="Sterndorff E.B."/>
            <person name="Faurdal D."/>
            <person name="Vuksanovic O."/>
            <person name="Mourched A.-S."/>
            <person name="Charusanti P."/>
            <person name="Shaw S."/>
            <person name="Blin K."/>
            <person name="Weber T."/>
        </authorList>
    </citation>
    <scope>NUCLEOTIDE SEQUENCE</scope>
    <source>
        <strain evidence="2">NBC_00008</strain>
    </source>
</reference>
<dbReference type="EMBL" id="CP108313">
    <property type="protein sequence ID" value="WTW70747.1"/>
    <property type="molecule type" value="Genomic_DNA"/>
</dbReference>
<dbReference type="SUPFAM" id="SSF51735">
    <property type="entry name" value="NAD(P)-binding Rossmann-fold domains"/>
    <property type="match status" value="1"/>
</dbReference>
<dbReference type="InterPro" id="IPR016040">
    <property type="entry name" value="NAD(P)-bd_dom"/>
</dbReference>
<dbReference type="InterPro" id="IPR051604">
    <property type="entry name" value="Ergot_Alk_Oxidoreductase"/>
</dbReference>
<proteinExistence type="predicted"/>
<dbReference type="Gene3D" id="3.40.50.720">
    <property type="entry name" value="NAD(P)-binding Rossmann-like Domain"/>
    <property type="match status" value="1"/>
</dbReference>
<organism evidence="2">
    <name type="scientific">Streptomyces sp. NBC_00008</name>
    <dbReference type="NCBI Taxonomy" id="2903610"/>
    <lineage>
        <taxon>Bacteria</taxon>
        <taxon>Bacillati</taxon>
        <taxon>Actinomycetota</taxon>
        <taxon>Actinomycetes</taxon>
        <taxon>Kitasatosporales</taxon>
        <taxon>Streptomycetaceae</taxon>
        <taxon>Streptomyces</taxon>
    </lineage>
</organism>
<name>A0AAU2VT44_9ACTN</name>
<dbReference type="InterPro" id="IPR036291">
    <property type="entry name" value="NAD(P)-bd_dom_sf"/>
</dbReference>
<evidence type="ECO:0000259" key="1">
    <source>
        <dbReference type="Pfam" id="PF13460"/>
    </source>
</evidence>
<feature type="domain" description="NAD(P)-binding" evidence="1">
    <location>
        <begin position="7"/>
        <end position="178"/>
    </location>
</feature>
<sequence length="279" mass="28796">MLTLVTGSRGRVGSTLAALLHDRGHPVRAASRNPAELALPAGVPAAACDLGDPGTFPASLDGVDSVFLYAEPSHIDDFLTAARAAGVGHIVLLSSSSVLAPDPASNPVAASHHAVEEALTASPLRSTLLRPGDFASNAYQWAGAFRGGRPVDLPYPLSQTSPIDETSLAQAALAVLTDTRLQGASYHLTGPESLTATEQVELLAAASGSATTVNAVSREAWKESVAPFLPAELAEGLLSHWAATDGSPAEVTRDTERLTGRPARTFASWAAEHAAAFRP</sequence>
<evidence type="ECO:0000313" key="2">
    <source>
        <dbReference type="EMBL" id="WTW70747.1"/>
    </source>
</evidence>